<feature type="transmembrane region" description="Helical" evidence="10">
    <location>
        <begin position="588"/>
        <end position="610"/>
    </location>
</feature>
<evidence type="ECO:0000256" key="7">
    <source>
        <dbReference type="ARBA" id="ARBA00023157"/>
    </source>
</evidence>
<evidence type="ECO:0000259" key="12">
    <source>
        <dbReference type="Pfam" id="PF26060"/>
    </source>
</evidence>
<dbReference type="Pfam" id="PF26060">
    <property type="entry name" value="TGFBR3_N"/>
    <property type="match status" value="1"/>
</dbReference>
<evidence type="ECO:0000256" key="10">
    <source>
        <dbReference type="SAM" id="Phobius"/>
    </source>
</evidence>
<evidence type="ECO:0000256" key="4">
    <source>
        <dbReference type="ARBA" id="ARBA00022729"/>
    </source>
</evidence>
<feature type="region of interest" description="Disordered" evidence="9">
    <location>
        <begin position="627"/>
        <end position="678"/>
    </location>
</feature>
<keyword evidence="3 10" id="KW-0812">Transmembrane</keyword>
<keyword evidence="8" id="KW-0325">Glycoprotein</keyword>
<dbReference type="OrthoDB" id="10072329at2759"/>
<keyword evidence="2" id="KW-1003">Cell membrane</keyword>
<evidence type="ECO:0000256" key="9">
    <source>
        <dbReference type="SAM" id="MobiDB-lite"/>
    </source>
</evidence>
<evidence type="ECO:0000256" key="11">
    <source>
        <dbReference type="SAM" id="SignalP"/>
    </source>
</evidence>
<feature type="chain" id="PRO_5034540374" evidence="11">
    <location>
        <begin position="22"/>
        <end position="678"/>
    </location>
</feature>
<dbReference type="Ensembl" id="ENSVKKT00000027102.1">
    <property type="protein sequence ID" value="ENSVKKP00000026454.1"/>
    <property type="gene ID" value="ENSVKKG00000017267.1"/>
</dbReference>
<evidence type="ECO:0000256" key="8">
    <source>
        <dbReference type="ARBA" id="ARBA00023180"/>
    </source>
</evidence>
<evidence type="ECO:0000256" key="1">
    <source>
        <dbReference type="ARBA" id="ARBA00004251"/>
    </source>
</evidence>
<evidence type="ECO:0000313" key="13">
    <source>
        <dbReference type="Ensembl" id="ENSVKKP00000026454.1"/>
    </source>
</evidence>
<reference evidence="13" key="2">
    <citation type="submission" date="2025-09" db="UniProtKB">
        <authorList>
            <consortium name="Ensembl"/>
        </authorList>
    </citation>
    <scope>IDENTIFICATION</scope>
</reference>
<proteinExistence type="predicted"/>
<keyword evidence="7" id="KW-1015">Disulfide bond</keyword>
<dbReference type="InterPro" id="IPR058899">
    <property type="entry name" value="TGFBR3/Endoglin-like_N"/>
</dbReference>
<protein>
    <submittedName>
        <fullName evidence="13">Endoglin</fullName>
    </submittedName>
</protein>
<organism evidence="13 14">
    <name type="scientific">Varanus komodoensis</name>
    <name type="common">Komodo dragon</name>
    <dbReference type="NCBI Taxonomy" id="61221"/>
    <lineage>
        <taxon>Eukaryota</taxon>
        <taxon>Metazoa</taxon>
        <taxon>Chordata</taxon>
        <taxon>Craniata</taxon>
        <taxon>Vertebrata</taxon>
        <taxon>Euteleostomi</taxon>
        <taxon>Lepidosauria</taxon>
        <taxon>Squamata</taxon>
        <taxon>Bifurcata</taxon>
        <taxon>Unidentata</taxon>
        <taxon>Episquamata</taxon>
        <taxon>Toxicofera</taxon>
        <taxon>Anguimorpha</taxon>
        <taxon>Paleoanguimorpha</taxon>
        <taxon>Varanoidea</taxon>
        <taxon>Varanidae</taxon>
        <taxon>Varanus</taxon>
    </lineage>
</organism>
<gene>
    <name evidence="13" type="primary">ENG</name>
</gene>
<feature type="signal peptide" evidence="11">
    <location>
        <begin position="1"/>
        <end position="21"/>
    </location>
</feature>
<dbReference type="OMA" id="QCEIPRE"/>
<dbReference type="GeneID" id="123028267"/>
<dbReference type="AlphaFoldDB" id="A0A8D2LRQ3"/>
<accession>A0A8D2LRQ3</accession>
<dbReference type="Proteomes" id="UP000694545">
    <property type="component" value="Unplaced"/>
</dbReference>
<name>A0A8D2LRQ3_VARKO</name>
<evidence type="ECO:0000256" key="2">
    <source>
        <dbReference type="ARBA" id="ARBA00022475"/>
    </source>
</evidence>
<keyword evidence="14" id="KW-1185">Reference proteome</keyword>
<reference evidence="13" key="1">
    <citation type="submission" date="2025-08" db="UniProtKB">
        <authorList>
            <consortium name="Ensembl"/>
        </authorList>
    </citation>
    <scope>IDENTIFICATION</scope>
</reference>
<feature type="domain" description="TGFBR3/Endoglin-like N-terminal" evidence="12">
    <location>
        <begin position="45"/>
        <end position="202"/>
    </location>
</feature>
<comment type="subcellular location">
    <subcellularLocation>
        <location evidence="1">Cell membrane</location>
        <topology evidence="1">Single-pass type I membrane protein</topology>
    </subcellularLocation>
</comment>
<evidence type="ECO:0000256" key="6">
    <source>
        <dbReference type="ARBA" id="ARBA00023136"/>
    </source>
</evidence>
<keyword evidence="6 10" id="KW-0472">Membrane</keyword>
<keyword evidence="4 11" id="KW-0732">Signal</keyword>
<evidence type="ECO:0000256" key="5">
    <source>
        <dbReference type="ARBA" id="ARBA00022989"/>
    </source>
</evidence>
<dbReference type="CTD" id="2022"/>
<evidence type="ECO:0000256" key="3">
    <source>
        <dbReference type="ARBA" id="ARBA00022692"/>
    </source>
</evidence>
<dbReference type="KEGG" id="vko:123028267"/>
<dbReference type="PANTHER" id="PTHR14002:SF43">
    <property type="entry name" value="DELTA-LIKE PROTEIN"/>
    <property type="match status" value="1"/>
</dbReference>
<evidence type="ECO:0000313" key="14">
    <source>
        <dbReference type="Proteomes" id="UP000694545"/>
    </source>
</evidence>
<dbReference type="Gene3D" id="2.60.40.3210">
    <property type="entry name" value="Zona pellucida, ZP-N domain"/>
    <property type="match status" value="1"/>
</dbReference>
<sequence length="678" mass="74507">MEVAWPLAVLLLAASSAVVMGAGPVTSDCILEPVGKDQSVKVLYTTSRVASGCISRGPAEAGQEVHVLFVNFSNQVKVPRVQFSVNMTELKGNRETIFVVNSNTPFYEVSMDCQQKLCQLTIISTRTLNLLAGPNIKRNTTNLPLSGRELLSWAKATFGRVSSFAELENPQWIHFQVGRETSTAENCIPEKNFNAEQYLEAEILSHNTESFLRSDRRSQKEAHIVWLQDNSTLTVDLNFKAPCSTGGSAQQLLIIKSHDGLVWNLKEMPAFGNLMISGKYKMKIFPNNLINGSVMPDTKEELIQVACNNSAFIASYTEIPSAKSITLESVRTCGEPRITTTAETQSKQKGMTSIIQTLINNRKSWQCFPSGITVALLKNDQHVPDIITEVTLQDPSCKATENKTHLVLQSQLEGCLTQLEGDTFAHNELVVTLSMQQEKVKVPFKCAIQEKVSLQLYRTPDFRVPSTTVEVNKATYVQVSVWTMDQKALLAIDQCFLNTPEKDSLPLQTQSLLPRYSAGPVNVASPKIYRSSFTYKAKEPQASLLSTLTCKVTLGNSSHHRTYNSSLEVLLKYENASSPNQGLSIGTVLGITFGAFLIGVLLTATLWYIYSHTQPADSEVRLLREAGSSGGSGRTACWGRSRRSEKLWGSRGPSSGAKAISQGGEGPSLGLQGPFRHR</sequence>
<dbReference type="PANTHER" id="PTHR14002">
    <property type="entry name" value="ENDOGLIN/TGF-BETA RECEPTOR TYPE III"/>
    <property type="match status" value="1"/>
</dbReference>
<keyword evidence="5 10" id="KW-1133">Transmembrane helix</keyword>
<dbReference type="RefSeq" id="XP_044295851.1">
    <property type="nucleotide sequence ID" value="XM_044439916.1"/>
</dbReference>